<evidence type="ECO:0000256" key="1">
    <source>
        <dbReference type="ARBA" id="ARBA00022729"/>
    </source>
</evidence>
<sequence length="98" mass="10781">MKRYHGEGTYYNAGISEGACGGWHKSSELVAAVSRQQWHGGEFCNQMLHVCHHGKCTDVQVVDECPSCDYGSLDLSPTAFKQLAPMSEGVIDINWTFA</sequence>
<dbReference type="GeneID" id="25262362"/>
<dbReference type="Pfam" id="PF03330">
    <property type="entry name" value="DPBB_1"/>
    <property type="match status" value="1"/>
</dbReference>
<proteinExistence type="predicted"/>
<reference evidence="3 4" key="1">
    <citation type="submission" date="2014-05" db="EMBL/GenBank/DDBJ databases">
        <title>Draft genome sequence of a rare smut relative, Tilletiaria anomala UBC 951.</title>
        <authorList>
            <consortium name="DOE Joint Genome Institute"/>
            <person name="Toome M."/>
            <person name="Kuo A."/>
            <person name="Henrissat B."/>
            <person name="Lipzen A."/>
            <person name="Tritt A."/>
            <person name="Yoshinaga Y."/>
            <person name="Zane M."/>
            <person name="Barry K."/>
            <person name="Grigoriev I.V."/>
            <person name="Spatafora J.W."/>
            <person name="Aimea M.C."/>
        </authorList>
    </citation>
    <scope>NUCLEOTIDE SEQUENCE [LARGE SCALE GENOMIC DNA]</scope>
    <source>
        <strain evidence="3 4">UBC 951</strain>
    </source>
</reference>
<dbReference type="InterPro" id="IPR009009">
    <property type="entry name" value="RlpA-like_DPBB"/>
</dbReference>
<dbReference type="Gene3D" id="2.40.40.10">
    <property type="entry name" value="RlpA-like domain"/>
    <property type="match status" value="1"/>
</dbReference>
<gene>
    <name evidence="3" type="ORF">K437DRAFT_222057</name>
</gene>
<dbReference type="InParanoid" id="A0A066W885"/>
<dbReference type="RefSeq" id="XP_013244445.1">
    <property type="nucleotide sequence ID" value="XM_013388991.1"/>
</dbReference>
<dbReference type="STRING" id="1037660.A0A066W885"/>
<dbReference type="SUPFAM" id="SSF50685">
    <property type="entry name" value="Barwin-like endoglucanases"/>
    <property type="match status" value="1"/>
</dbReference>
<dbReference type="PANTHER" id="PTHR31836">
    <property type="match status" value="1"/>
</dbReference>
<dbReference type="HOGENOM" id="CLU_047639_6_1_1"/>
<dbReference type="InterPro" id="IPR036908">
    <property type="entry name" value="RlpA-like_sf"/>
</dbReference>
<dbReference type="InterPro" id="IPR051477">
    <property type="entry name" value="Expansin_CellWall"/>
</dbReference>
<dbReference type="AlphaFoldDB" id="A0A066W885"/>
<evidence type="ECO:0000259" key="2">
    <source>
        <dbReference type="Pfam" id="PF03330"/>
    </source>
</evidence>
<accession>A0A066W885</accession>
<keyword evidence="1" id="KW-0732">Signal</keyword>
<organism evidence="3 4">
    <name type="scientific">Tilletiaria anomala (strain ATCC 24038 / CBS 436.72 / UBC 951)</name>
    <dbReference type="NCBI Taxonomy" id="1037660"/>
    <lineage>
        <taxon>Eukaryota</taxon>
        <taxon>Fungi</taxon>
        <taxon>Dikarya</taxon>
        <taxon>Basidiomycota</taxon>
        <taxon>Ustilaginomycotina</taxon>
        <taxon>Exobasidiomycetes</taxon>
        <taxon>Georgefischeriales</taxon>
        <taxon>Tilletiariaceae</taxon>
        <taxon>Tilletiaria</taxon>
    </lineage>
</organism>
<evidence type="ECO:0000313" key="3">
    <source>
        <dbReference type="EMBL" id="KDN49931.1"/>
    </source>
</evidence>
<evidence type="ECO:0000313" key="4">
    <source>
        <dbReference type="Proteomes" id="UP000027361"/>
    </source>
</evidence>
<dbReference type="PANTHER" id="PTHR31836:SF28">
    <property type="entry name" value="SRCR DOMAIN-CONTAINING PROTEIN-RELATED"/>
    <property type="match status" value="1"/>
</dbReference>
<name>A0A066W885_TILAU</name>
<dbReference type="OMA" id="QYDGGAH"/>
<protein>
    <recommendedName>
        <fullName evidence="2">RlpA-like protein double-psi beta-barrel domain-containing protein</fullName>
    </recommendedName>
</protein>
<dbReference type="EMBL" id="JMSN01000020">
    <property type="protein sequence ID" value="KDN49931.1"/>
    <property type="molecule type" value="Genomic_DNA"/>
</dbReference>
<dbReference type="CDD" id="cd22191">
    <property type="entry name" value="DPBB_RlpA_EXP_N-like"/>
    <property type="match status" value="1"/>
</dbReference>
<keyword evidence="4" id="KW-1185">Reference proteome</keyword>
<comment type="caution">
    <text evidence="3">The sequence shown here is derived from an EMBL/GenBank/DDBJ whole genome shotgun (WGS) entry which is preliminary data.</text>
</comment>
<dbReference type="OrthoDB" id="623670at2759"/>
<dbReference type="Proteomes" id="UP000027361">
    <property type="component" value="Unassembled WGS sequence"/>
</dbReference>
<feature type="domain" description="RlpA-like protein double-psi beta-barrel" evidence="2">
    <location>
        <begin position="6"/>
        <end position="94"/>
    </location>
</feature>